<dbReference type="Gene3D" id="6.20.50.20">
    <property type="match status" value="1"/>
</dbReference>
<keyword evidence="1" id="KW-0819">tRNA processing</keyword>
<keyword evidence="7" id="KW-1185">Reference proteome</keyword>
<sequence>MAKVQQNSKKERKVANKHLHSRVSFLHQAANLVANISASNSEIKSTTRNKNQQFQHPTQCDPDDEPSSHQEPSNSSAPSDETSLKIKNSYALSGYLSSHIITLQRKSNDVKLTREIKRTICKRCNTLLLPGKTSSSKVENKSRGGKKAWADVLVETCLLCGMEKRYPVGAKKQLSKKDRIKIDETNDEELQSSTEINATE</sequence>
<feature type="compositionally biased region" description="Polar residues" evidence="5">
    <location>
        <begin position="69"/>
        <end position="81"/>
    </location>
</feature>
<feature type="compositionally biased region" description="Polar residues" evidence="5">
    <location>
        <begin position="43"/>
        <end position="58"/>
    </location>
</feature>
<dbReference type="PANTHER" id="PTHR14742:SF0">
    <property type="entry name" value="RIBONUCLEASE P PROTEIN SUBUNIT P21"/>
    <property type="match status" value="1"/>
</dbReference>
<protein>
    <submittedName>
        <fullName evidence="6">Rpr2-domain-containing protein</fullName>
    </submittedName>
</protein>
<evidence type="ECO:0000313" key="7">
    <source>
        <dbReference type="Proteomes" id="UP000799302"/>
    </source>
</evidence>
<gene>
    <name evidence="6" type="ORF">BT63DRAFT_428227</name>
</gene>
<dbReference type="InterPro" id="IPR007175">
    <property type="entry name" value="Rpr2/Snm1/Rpp21"/>
</dbReference>
<evidence type="ECO:0000313" key="6">
    <source>
        <dbReference type="EMBL" id="KAF2666462.1"/>
    </source>
</evidence>
<keyword evidence="3" id="KW-0862">Zinc</keyword>
<dbReference type="GO" id="GO:0008033">
    <property type="term" value="P:tRNA processing"/>
    <property type="evidence" value="ECO:0007669"/>
    <property type="project" value="UniProtKB-KW"/>
</dbReference>
<dbReference type="OrthoDB" id="128536at2759"/>
<organism evidence="6 7">
    <name type="scientific">Microthyrium microscopicum</name>
    <dbReference type="NCBI Taxonomy" id="703497"/>
    <lineage>
        <taxon>Eukaryota</taxon>
        <taxon>Fungi</taxon>
        <taxon>Dikarya</taxon>
        <taxon>Ascomycota</taxon>
        <taxon>Pezizomycotina</taxon>
        <taxon>Dothideomycetes</taxon>
        <taxon>Dothideomycetes incertae sedis</taxon>
        <taxon>Microthyriales</taxon>
        <taxon>Microthyriaceae</taxon>
        <taxon>Microthyrium</taxon>
    </lineage>
</organism>
<dbReference type="Proteomes" id="UP000799302">
    <property type="component" value="Unassembled WGS sequence"/>
</dbReference>
<evidence type="ECO:0000256" key="4">
    <source>
        <dbReference type="ARBA" id="ARBA00038402"/>
    </source>
</evidence>
<evidence type="ECO:0000256" key="3">
    <source>
        <dbReference type="ARBA" id="ARBA00022833"/>
    </source>
</evidence>
<feature type="compositionally biased region" description="Basic residues" evidence="5">
    <location>
        <begin position="10"/>
        <end position="20"/>
    </location>
</feature>
<evidence type="ECO:0000256" key="2">
    <source>
        <dbReference type="ARBA" id="ARBA00022723"/>
    </source>
</evidence>
<comment type="similarity">
    <text evidence="4">Belongs to the eukaryotic/archaeal RNase P protein component 4 family.</text>
</comment>
<evidence type="ECO:0000256" key="1">
    <source>
        <dbReference type="ARBA" id="ARBA00022694"/>
    </source>
</evidence>
<keyword evidence="2" id="KW-0479">Metal-binding</keyword>
<feature type="region of interest" description="Disordered" evidence="5">
    <location>
        <begin position="43"/>
        <end position="83"/>
    </location>
</feature>
<name>A0A6A6U2W5_9PEZI</name>
<dbReference type="PANTHER" id="PTHR14742">
    <property type="entry name" value="RIBONUCLEASE P SUBUNIT P21"/>
    <property type="match status" value="1"/>
</dbReference>
<evidence type="ECO:0000256" key="5">
    <source>
        <dbReference type="SAM" id="MobiDB-lite"/>
    </source>
</evidence>
<dbReference type="GO" id="GO:0046872">
    <property type="term" value="F:metal ion binding"/>
    <property type="evidence" value="ECO:0007669"/>
    <property type="project" value="UniProtKB-KW"/>
</dbReference>
<dbReference type="GO" id="GO:0005655">
    <property type="term" value="C:nucleolar ribonuclease P complex"/>
    <property type="evidence" value="ECO:0007669"/>
    <property type="project" value="TreeGrafter"/>
</dbReference>
<dbReference type="Pfam" id="PF04032">
    <property type="entry name" value="Rpr2"/>
    <property type="match status" value="1"/>
</dbReference>
<accession>A0A6A6U2W5</accession>
<dbReference type="AlphaFoldDB" id="A0A6A6U2W5"/>
<feature type="region of interest" description="Disordered" evidence="5">
    <location>
        <begin position="1"/>
        <end position="20"/>
    </location>
</feature>
<reference evidence="6" key="1">
    <citation type="journal article" date="2020" name="Stud. Mycol.">
        <title>101 Dothideomycetes genomes: a test case for predicting lifestyles and emergence of pathogens.</title>
        <authorList>
            <person name="Haridas S."/>
            <person name="Albert R."/>
            <person name="Binder M."/>
            <person name="Bloem J."/>
            <person name="Labutti K."/>
            <person name="Salamov A."/>
            <person name="Andreopoulos B."/>
            <person name="Baker S."/>
            <person name="Barry K."/>
            <person name="Bills G."/>
            <person name="Bluhm B."/>
            <person name="Cannon C."/>
            <person name="Castanera R."/>
            <person name="Culley D."/>
            <person name="Daum C."/>
            <person name="Ezra D."/>
            <person name="Gonzalez J."/>
            <person name="Henrissat B."/>
            <person name="Kuo A."/>
            <person name="Liang C."/>
            <person name="Lipzen A."/>
            <person name="Lutzoni F."/>
            <person name="Magnuson J."/>
            <person name="Mondo S."/>
            <person name="Nolan M."/>
            <person name="Ohm R."/>
            <person name="Pangilinan J."/>
            <person name="Park H.-J."/>
            <person name="Ramirez L."/>
            <person name="Alfaro M."/>
            <person name="Sun H."/>
            <person name="Tritt A."/>
            <person name="Yoshinaga Y."/>
            <person name="Zwiers L.-H."/>
            <person name="Turgeon B."/>
            <person name="Goodwin S."/>
            <person name="Spatafora J."/>
            <person name="Crous P."/>
            <person name="Grigoriev I."/>
        </authorList>
    </citation>
    <scope>NUCLEOTIDE SEQUENCE</scope>
    <source>
        <strain evidence="6">CBS 115976</strain>
    </source>
</reference>
<proteinExistence type="inferred from homology"/>
<dbReference type="EMBL" id="MU004239">
    <property type="protein sequence ID" value="KAF2666462.1"/>
    <property type="molecule type" value="Genomic_DNA"/>
</dbReference>